<dbReference type="Proteomes" id="UP000245959">
    <property type="component" value="Unassembled WGS sequence"/>
</dbReference>
<evidence type="ECO:0000313" key="3">
    <source>
        <dbReference type="Proteomes" id="UP000245959"/>
    </source>
</evidence>
<dbReference type="GeneID" id="78294368"/>
<dbReference type="InterPro" id="IPR029058">
    <property type="entry name" value="AB_hydrolase_fold"/>
</dbReference>
<dbReference type="EMBL" id="QEKH01000005">
    <property type="protein sequence ID" value="PVY44720.1"/>
    <property type="molecule type" value="Genomic_DNA"/>
</dbReference>
<feature type="signal peptide" evidence="1">
    <location>
        <begin position="1"/>
        <end position="23"/>
    </location>
</feature>
<proteinExistence type="predicted"/>
<organism evidence="2 3">
    <name type="scientific">Victivallis vadensis</name>
    <dbReference type="NCBI Taxonomy" id="172901"/>
    <lineage>
        <taxon>Bacteria</taxon>
        <taxon>Pseudomonadati</taxon>
        <taxon>Lentisphaerota</taxon>
        <taxon>Lentisphaeria</taxon>
        <taxon>Victivallales</taxon>
        <taxon>Victivallaceae</taxon>
        <taxon>Victivallis</taxon>
    </lineage>
</organism>
<keyword evidence="1" id="KW-0732">Signal</keyword>
<evidence type="ECO:0000256" key="1">
    <source>
        <dbReference type="SAM" id="SignalP"/>
    </source>
</evidence>
<reference evidence="2 3" key="1">
    <citation type="submission" date="2018-04" db="EMBL/GenBank/DDBJ databases">
        <title>Genomic Encyclopedia of Type Strains, Phase IV (KMG-IV): sequencing the most valuable type-strain genomes for metagenomic binning, comparative biology and taxonomic classification.</title>
        <authorList>
            <person name="Goeker M."/>
        </authorList>
    </citation>
    <scope>NUCLEOTIDE SEQUENCE [LARGE SCALE GENOMIC DNA]</scope>
    <source>
        <strain evidence="2 3">DSM 14823</strain>
    </source>
</reference>
<protein>
    <recommendedName>
        <fullName evidence="4">Esterase</fullName>
    </recommendedName>
</protein>
<dbReference type="RefSeq" id="WP_116883045.1">
    <property type="nucleotide sequence ID" value="NZ_CABMMC010000003.1"/>
</dbReference>
<feature type="chain" id="PRO_5015407929" description="Esterase" evidence="1">
    <location>
        <begin position="24"/>
        <end position="373"/>
    </location>
</feature>
<dbReference type="AlphaFoldDB" id="A0A2U1B7T1"/>
<dbReference type="Gene3D" id="3.40.50.1820">
    <property type="entry name" value="alpha/beta hydrolase"/>
    <property type="match status" value="1"/>
</dbReference>
<name>A0A2U1B7T1_9BACT</name>
<gene>
    <name evidence="2" type="ORF">C8D82_10549</name>
</gene>
<accession>A0A2U1B7T1</accession>
<comment type="caution">
    <text evidence="2">The sequence shown here is derived from an EMBL/GenBank/DDBJ whole genome shotgun (WGS) entry which is preliminary data.</text>
</comment>
<evidence type="ECO:0000313" key="2">
    <source>
        <dbReference type="EMBL" id="PVY44720.1"/>
    </source>
</evidence>
<dbReference type="SUPFAM" id="SSF53474">
    <property type="entry name" value="alpha/beta-Hydrolases"/>
    <property type="match status" value="1"/>
</dbReference>
<keyword evidence="3" id="KW-1185">Reference proteome</keyword>
<evidence type="ECO:0008006" key="4">
    <source>
        <dbReference type="Google" id="ProtNLM"/>
    </source>
</evidence>
<sequence length="373" mass="40975">MKYGKLLAIGGLAALLPLSAIRAAVWRAVAVKNGETVELWTSDGIRYPVSGSRFTDSLLNQELLVAGRLIPVGPLREGQVRRVVITRAIPWQPPTGGVQFRPEQRNTYAKTARTLPETELKPEALLTLELPELGNSASSGGSAPIKMCVSLPSDYKRATPHPVIIHFGGGTGGTGDWQHWRRITGPENFIIVTADYNHDENEKKGLLKIGTCRDFNSKIAFHALQILRNSTMTDPKTVILTGFSSGAYSITDNLKNNPKAWQPFSGFCAIAGGSKAGSARIADRPTLFIIGANDTMRHKWLDEAVDGLKRNRPEKLFVEKVPGVGHDWPEAFTPLIRKWLENFPAYGTSARLDAMTREAPDDSVRAIVESWKQ</sequence>